<dbReference type="Gene3D" id="1.20.1740.10">
    <property type="entry name" value="Amino acid/polyamine transporter I"/>
    <property type="match status" value="1"/>
</dbReference>
<evidence type="ECO:0000313" key="7">
    <source>
        <dbReference type="EMBL" id="GGT90667.1"/>
    </source>
</evidence>
<feature type="transmembrane region" description="Helical" evidence="5">
    <location>
        <begin position="132"/>
        <end position="150"/>
    </location>
</feature>
<feature type="transmembrane region" description="Helical" evidence="5">
    <location>
        <begin position="194"/>
        <end position="216"/>
    </location>
</feature>
<dbReference type="RefSeq" id="WP_229768114.1">
    <property type="nucleotide sequence ID" value="NZ_BMQS01000004.1"/>
</dbReference>
<dbReference type="GO" id="GO:0016020">
    <property type="term" value="C:membrane"/>
    <property type="evidence" value="ECO:0007669"/>
    <property type="project" value="UniProtKB-SubCell"/>
</dbReference>
<organism evidence="6 8">
    <name type="scientific">Sulfodiicoccus acidiphilus</name>
    <dbReference type="NCBI Taxonomy" id="1670455"/>
    <lineage>
        <taxon>Archaea</taxon>
        <taxon>Thermoproteota</taxon>
        <taxon>Thermoprotei</taxon>
        <taxon>Sulfolobales</taxon>
        <taxon>Sulfolobaceae</taxon>
        <taxon>Sulfodiicoccus</taxon>
    </lineage>
</organism>
<evidence type="ECO:0000256" key="1">
    <source>
        <dbReference type="ARBA" id="ARBA00004141"/>
    </source>
</evidence>
<dbReference type="PANTHER" id="PTHR47547">
    <property type="match status" value="1"/>
</dbReference>
<proteinExistence type="predicted"/>
<reference evidence="8" key="2">
    <citation type="submission" date="2018-04" db="EMBL/GenBank/DDBJ databases">
        <title>Complete genome sequence of Sulfodiicoccus acidiphilus strain HS-1.</title>
        <authorList>
            <person name="Sakai H.D."/>
            <person name="Kurosawa N."/>
        </authorList>
    </citation>
    <scope>NUCLEOTIDE SEQUENCE [LARGE SCALE GENOMIC DNA]</scope>
    <source>
        <strain evidence="8">HS-1</strain>
    </source>
</reference>
<feature type="transmembrane region" description="Helical" evidence="5">
    <location>
        <begin position="342"/>
        <end position="361"/>
    </location>
</feature>
<evidence type="ECO:0000256" key="3">
    <source>
        <dbReference type="ARBA" id="ARBA00022989"/>
    </source>
</evidence>
<reference evidence="6" key="3">
    <citation type="journal article" date="2019" name="BMC Res. Notes">
        <title>Complete genome sequence of the Sulfodiicoccus acidiphilus strain HS-1T, the first crenarchaeon that lacks polB3, isolated from an acidic hot spring in Ohwaku-dani, Hakone, Japan.</title>
        <authorList>
            <person name="Sakai H.D."/>
            <person name="Kurosawa N."/>
        </authorList>
    </citation>
    <scope>NUCLEOTIDE SEQUENCE</scope>
    <source>
        <strain evidence="6">HS-1</strain>
    </source>
</reference>
<dbReference type="PANTHER" id="PTHR47547:SF1">
    <property type="entry name" value="ASPARTATE-PROTON SYMPORTER"/>
    <property type="match status" value="1"/>
</dbReference>
<feature type="transmembrane region" description="Helical" evidence="5">
    <location>
        <begin position="162"/>
        <end position="182"/>
    </location>
</feature>
<dbReference type="Proteomes" id="UP000616143">
    <property type="component" value="Unassembled WGS sequence"/>
</dbReference>
<feature type="transmembrane region" description="Helical" evidence="5">
    <location>
        <begin position="367"/>
        <end position="389"/>
    </location>
</feature>
<dbReference type="Proteomes" id="UP000276741">
    <property type="component" value="Chromosome"/>
</dbReference>
<dbReference type="KEGG" id="sacd:HS1genome_0656"/>
<reference evidence="7" key="4">
    <citation type="submission" date="2020-09" db="EMBL/GenBank/DDBJ databases">
        <authorList>
            <person name="Sun Q."/>
            <person name="Ohkuma M."/>
        </authorList>
    </citation>
    <scope>NUCLEOTIDE SEQUENCE</scope>
    <source>
        <strain evidence="7">JCM 31740</strain>
    </source>
</reference>
<reference evidence="7" key="1">
    <citation type="journal article" date="2014" name="Int. J. Syst. Evol. Microbiol.">
        <title>Complete genome sequence of Corynebacterium casei LMG S-19264T (=DSM 44701T), isolated from a smear-ripened cheese.</title>
        <authorList>
            <consortium name="US DOE Joint Genome Institute (JGI-PGF)"/>
            <person name="Walter F."/>
            <person name="Albersmeier A."/>
            <person name="Kalinowski J."/>
            <person name="Ruckert C."/>
        </authorList>
    </citation>
    <scope>NUCLEOTIDE SEQUENCE</scope>
    <source>
        <strain evidence="7">JCM 31740</strain>
    </source>
</reference>
<dbReference type="PIRSF" id="PIRSF006060">
    <property type="entry name" value="AA_transporter"/>
    <property type="match status" value="1"/>
</dbReference>
<feature type="transmembrane region" description="Helical" evidence="5">
    <location>
        <begin position="45"/>
        <end position="67"/>
    </location>
</feature>
<accession>A0A348B265</accession>
<dbReference type="InterPro" id="IPR002293">
    <property type="entry name" value="AA/rel_permease1"/>
</dbReference>
<feature type="transmembrane region" description="Helical" evidence="5">
    <location>
        <begin position="88"/>
        <end position="112"/>
    </location>
</feature>
<evidence type="ECO:0000313" key="8">
    <source>
        <dbReference type="Proteomes" id="UP000276741"/>
    </source>
</evidence>
<gene>
    <name evidence="7" type="ORF">GCM10007116_05640</name>
    <name evidence="6" type="ORF">HS1genome_0656</name>
</gene>
<dbReference type="EMBL" id="BMQS01000004">
    <property type="protein sequence ID" value="GGT90667.1"/>
    <property type="molecule type" value="Genomic_DNA"/>
</dbReference>
<evidence type="ECO:0000313" key="6">
    <source>
        <dbReference type="EMBL" id="BBD72267.1"/>
    </source>
</evidence>
<protein>
    <submittedName>
        <fullName evidence="6">Amino acid transporter</fullName>
    </submittedName>
</protein>
<comment type="subcellular location">
    <subcellularLocation>
        <location evidence="1">Membrane</location>
        <topology evidence="1">Multi-pass membrane protein</topology>
    </subcellularLocation>
</comment>
<feature type="transmembrane region" description="Helical" evidence="5">
    <location>
        <begin position="401"/>
        <end position="422"/>
    </location>
</feature>
<keyword evidence="2 5" id="KW-0812">Transmembrane</keyword>
<dbReference type="AlphaFoldDB" id="A0A348B265"/>
<dbReference type="InterPro" id="IPR052962">
    <property type="entry name" value="AA_Transporter_AGT"/>
</dbReference>
<feature type="transmembrane region" description="Helical" evidence="5">
    <location>
        <begin position="236"/>
        <end position="259"/>
    </location>
</feature>
<evidence type="ECO:0000256" key="5">
    <source>
        <dbReference type="SAM" id="Phobius"/>
    </source>
</evidence>
<dbReference type="Pfam" id="PF13520">
    <property type="entry name" value="AA_permease_2"/>
    <property type="match status" value="1"/>
</dbReference>
<feature type="transmembrane region" description="Helical" evidence="5">
    <location>
        <begin position="279"/>
        <end position="303"/>
    </location>
</feature>
<feature type="transmembrane region" description="Helical" evidence="5">
    <location>
        <begin position="428"/>
        <end position="446"/>
    </location>
</feature>
<evidence type="ECO:0000256" key="2">
    <source>
        <dbReference type="ARBA" id="ARBA00022692"/>
    </source>
</evidence>
<dbReference type="EMBL" id="AP018553">
    <property type="protein sequence ID" value="BBD72267.1"/>
    <property type="molecule type" value="Genomic_DNA"/>
</dbReference>
<dbReference type="GO" id="GO:0022857">
    <property type="term" value="F:transmembrane transporter activity"/>
    <property type="evidence" value="ECO:0007669"/>
    <property type="project" value="InterPro"/>
</dbReference>
<feature type="transmembrane region" description="Helical" evidence="5">
    <location>
        <begin position="488"/>
        <end position="507"/>
    </location>
</feature>
<feature type="transmembrane region" description="Helical" evidence="5">
    <location>
        <begin position="12"/>
        <end position="33"/>
    </location>
</feature>
<name>A0A348B265_9CREN</name>
<feature type="transmembrane region" description="Helical" evidence="5">
    <location>
        <begin position="458"/>
        <end position="476"/>
    </location>
</feature>
<keyword evidence="8" id="KW-1185">Reference proteome</keyword>
<evidence type="ECO:0000256" key="4">
    <source>
        <dbReference type="ARBA" id="ARBA00023136"/>
    </source>
</evidence>
<sequence>MAEERKAEFRKEIGFWSVVFLATGAILGPAVAFTPVSVLASGGPAGILGWIIALLMIFPVALVYVELGTTWPKAGGVGYFPYKSNGPLVGVLNGWGAYIGYTLASASIIIALVEYLSYFFPSLYANQTLTPLGIGVTGVGILLVYIINILRIRRLAEVNNGLTILTLGLLALLIVALGIHFHGSYLSQPSWGGFVPFGVTGVFLATSATIYGYGGFRQPIDYAEELKDPGRTVPRAILATLLIVFVVYILESLVFAGTLNWSYLGLKPGDWSGLNSLPYPYVSASDALGLMAIGISALILAIIASFKDGLIYFGGASRVAYALSKYDNVFPRFLTRMSSKGIPIAATTLSLVVSIVFLALFPSFSSIFSLVVDGLLFAYAPGAVSLAVLRQTNPDTPRPYRLPAAKVLAPIAFVVSSLMIFWSGWQATSILLTTVFLGLPFLVFYARYKGVSKEELKYGLWLPIYMLAILAISYSSSSYFGGQGYLPFPIDNVVFVIVSIAFYFWGYRSGVTLIRRKGEY</sequence>
<keyword evidence="3 5" id="KW-1133">Transmembrane helix</keyword>
<keyword evidence="4 5" id="KW-0472">Membrane</keyword>